<feature type="domain" description="PASTA" evidence="3">
    <location>
        <begin position="936"/>
        <end position="1003"/>
    </location>
</feature>
<evidence type="ECO:0000256" key="1">
    <source>
        <dbReference type="SAM" id="MobiDB-lite"/>
    </source>
</evidence>
<evidence type="ECO:0000256" key="2">
    <source>
        <dbReference type="SAM" id="SignalP"/>
    </source>
</evidence>
<dbReference type="PROSITE" id="PS51178">
    <property type="entry name" value="PASTA"/>
    <property type="match status" value="2"/>
</dbReference>
<protein>
    <recommendedName>
        <fullName evidence="3">PASTA domain-containing protein</fullName>
    </recommendedName>
</protein>
<evidence type="ECO:0000313" key="5">
    <source>
        <dbReference type="Proteomes" id="UP000603904"/>
    </source>
</evidence>
<accession>A0ABQ4G657</accession>
<dbReference type="Pfam" id="PF03793">
    <property type="entry name" value="PASTA"/>
    <property type="match status" value="2"/>
</dbReference>
<dbReference type="Gene3D" id="3.30.10.20">
    <property type="match status" value="2"/>
</dbReference>
<dbReference type="SMART" id="SM00740">
    <property type="entry name" value="PASTA"/>
    <property type="match status" value="2"/>
</dbReference>
<keyword evidence="2" id="KW-0732">Signal</keyword>
<comment type="caution">
    <text evidence="4">The sequence shown here is derived from an EMBL/GenBank/DDBJ whole genome shotgun (WGS) entry which is preliminary data.</text>
</comment>
<dbReference type="EMBL" id="BOOC01000031">
    <property type="protein sequence ID" value="GIH42516.1"/>
    <property type="molecule type" value="Genomic_DNA"/>
</dbReference>
<sequence length="1074" mass="116650">MAVSRRNFLALAGAGVLAAAVDAGGLLSPVLVTPADADAAPAVNGRGLFGGTTTLDKTVRTNQRQDTVTWTDYVTLREDAGEPHLLRIDPEVGVFYAPPTRVLDAFVQVTDMQIVDDKSPARVEFTDRWADLGSTINKVTDSAYRPQEMLSTHIVEAMVRAVRDVRFGPMTGLPFSFTIATGDMVDNAQYNETRWYIDLLDGGHQISPESGQPGREQDGVSGNFNGHDRHYWSPEGLNNRGTDFYRFTYNFPIVQGLLAAARRPFTSTGLGMPWYAVMGNHDGEIQGNYPVNPTFVEGELGNLRDISGLATDSRKAWISQATSGEVTFPADTDDPGPLNMFVDNLQFLPVAADSRRRILNHHDFAAEHWNTTGSPLGHGFRHPDGTNIYLTDYAFESTTGSPIRYIVLDTLNYDAGANGRIPGDQFNRLEAQLKANSSFYYDGNGAPVRQAGVQDKLFVVFAHHTLRTLNNNAANEVDWFEPDFYFGKSVEQLLLRYPNVIMYVCGHTHTNEIVPHMRGITTSLQNHVPGVGGFWEVATASHIDWPVQSRLFEIAAGRDKISIFTTIIDIAAPVAYGGDLSTPTALASLARELAANDPTERPHPRTGDEGDRNTVLTLPAPFFIGTPDVWGTSVTAVANTAGNLEVFGTKSDETIWWLHGTGLGSWANWAQFPIWGTLHAVAAEADKDGLVELFGANTDQFGRVWRTAQAANGTWSSWVSMGDVNARSIAVARWAGGGLEVFVTTPGGDVWHIWQQSAGGPWGTWSTGFGKLSVAFVQVAAVADKNGMIHVFALDDKGTLWHRSPVAGVWANWATLAIPSGQRFTKIATAVTGDGRIALFALDHDRRAWRTYQQSPGGDTWGTWQLFDAGQTRMTQLAARRDGAGQIRLFGVDHAGQLWHRQQTAANADVWNAWVAFSTPGALRPDIPIVPGTSNTRERLIMPNLIGQTQDVAQSLILETGLKIGTVIQELSVQPVGTVSSQSPAQPGEVAFEGDTVNLAMSLGGVEVPDLYKLDPAVAEGELRGLGLVPSRDKDTLTSDSEEIKKVVSQRIPAGRLVAAGATVHYSVGKADNR</sequence>
<dbReference type="InterPro" id="IPR006311">
    <property type="entry name" value="TAT_signal"/>
</dbReference>
<dbReference type="Gene3D" id="3.60.21.10">
    <property type="match status" value="1"/>
</dbReference>
<organism evidence="4 5">
    <name type="scientific">Microbispora corallina</name>
    <dbReference type="NCBI Taxonomy" id="83302"/>
    <lineage>
        <taxon>Bacteria</taxon>
        <taxon>Bacillati</taxon>
        <taxon>Actinomycetota</taxon>
        <taxon>Actinomycetes</taxon>
        <taxon>Streptosporangiales</taxon>
        <taxon>Streptosporangiaceae</taxon>
        <taxon>Microbispora</taxon>
    </lineage>
</organism>
<dbReference type="InterPro" id="IPR029052">
    <property type="entry name" value="Metallo-depent_PP-like"/>
</dbReference>
<feature type="signal peptide" evidence="2">
    <location>
        <begin position="1"/>
        <end position="23"/>
    </location>
</feature>
<feature type="domain" description="PASTA" evidence="3">
    <location>
        <begin position="1005"/>
        <end position="1070"/>
    </location>
</feature>
<name>A0ABQ4G657_9ACTN</name>
<evidence type="ECO:0000259" key="3">
    <source>
        <dbReference type="PROSITE" id="PS51178"/>
    </source>
</evidence>
<dbReference type="InterPro" id="IPR058502">
    <property type="entry name" value="PLL-like_beta-prop"/>
</dbReference>
<dbReference type="PROSITE" id="PS51318">
    <property type="entry name" value="TAT"/>
    <property type="match status" value="1"/>
</dbReference>
<reference evidence="4 5" key="1">
    <citation type="submission" date="2021-01" db="EMBL/GenBank/DDBJ databases">
        <title>Whole genome shotgun sequence of Microbispora corallina NBRC 16416.</title>
        <authorList>
            <person name="Komaki H."/>
            <person name="Tamura T."/>
        </authorList>
    </citation>
    <scope>NUCLEOTIDE SEQUENCE [LARGE SCALE GENOMIC DNA]</scope>
    <source>
        <strain evidence="4 5">NBRC 16416</strain>
    </source>
</reference>
<dbReference type="Proteomes" id="UP000603904">
    <property type="component" value="Unassembled WGS sequence"/>
</dbReference>
<feature type="chain" id="PRO_5045123685" description="PASTA domain-containing protein" evidence="2">
    <location>
        <begin position="24"/>
        <end position="1074"/>
    </location>
</feature>
<dbReference type="SUPFAM" id="SSF56300">
    <property type="entry name" value="Metallo-dependent phosphatases"/>
    <property type="match status" value="1"/>
</dbReference>
<dbReference type="CDD" id="cd06577">
    <property type="entry name" value="PASTA_pknB"/>
    <property type="match status" value="2"/>
</dbReference>
<feature type="region of interest" description="Disordered" evidence="1">
    <location>
        <begin position="206"/>
        <end position="227"/>
    </location>
</feature>
<dbReference type="SUPFAM" id="SSF89372">
    <property type="entry name" value="Fucose-specific lectin"/>
    <property type="match status" value="2"/>
</dbReference>
<dbReference type="InterPro" id="IPR022506">
    <property type="entry name" value="Metallophosphoesterase_PPA1498"/>
</dbReference>
<proteinExistence type="predicted"/>
<dbReference type="RefSeq" id="WP_204059722.1">
    <property type="nucleotide sequence ID" value="NZ_BAAAGP010000006.1"/>
</dbReference>
<gene>
    <name evidence="4" type="ORF">Mco01_55160</name>
</gene>
<dbReference type="CDD" id="cd22954">
    <property type="entry name" value="PLL_lectin"/>
    <property type="match status" value="1"/>
</dbReference>
<keyword evidence="5" id="KW-1185">Reference proteome</keyword>
<dbReference type="NCBIfam" id="TIGR03767">
    <property type="entry name" value="P_acnes_RR"/>
    <property type="match status" value="1"/>
</dbReference>
<dbReference type="Gene3D" id="2.120.10.70">
    <property type="entry name" value="Fucose-specific lectin"/>
    <property type="match status" value="1"/>
</dbReference>
<dbReference type="Pfam" id="PF26607">
    <property type="entry name" value="DUF8189"/>
    <property type="match status" value="1"/>
</dbReference>
<evidence type="ECO:0000313" key="4">
    <source>
        <dbReference type="EMBL" id="GIH42516.1"/>
    </source>
</evidence>
<dbReference type="InterPro" id="IPR005543">
    <property type="entry name" value="PASTA_dom"/>
</dbReference>